<evidence type="ECO:0000256" key="2">
    <source>
        <dbReference type="ARBA" id="ARBA00023015"/>
    </source>
</evidence>
<keyword evidence="2" id="KW-0805">Transcription regulation</keyword>
<dbReference type="EMBL" id="JAJATW010000019">
    <property type="protein sequence ID" value="MCB5162608.1"/>
    <property type="molecule type" value="Genomic_DNA"/>
</dbReference>
<dbReference type="Pfam" id="PF13693">
    <property type="entry name" value="HTH_35"/>
    <property type="match status" value="1"/>
</dbReference>
<dbReference type="Proteomes" id="UP001139095">
    <property type="component" value="Unassembled WGS sequence"/>
</dbReference>
<dbReference type="InterPro" id="IPR038722">
    <property type="entry name" value="Ner_HTH_dom"/>
</dbReference>
<keyword evidence="4" id="KW-0804">Transcription</keyword>
<dbReference type="AlphaFoldDB" id="A0A9X1IR89"/>
<dbReference type="GO" id="GO:0003677">
    <property type="term" value="F:DNA binding"/>
    <property type="evidence" value="ECO:0007669"/>
    <property type="project" value="UniProtKB-KW"/>
</dbReference>
<keyword evidence="7" id="KW-1185">Reference proteome</keyword>
<organism evidence="6 7">
    <name type="scientific">Marinomonas algarum</name>
    <dbReference type="NCBI Taxonomy" id="2883105"/>
    <lineage>
        <taxon>Bacteria</taxon>
        <taxon>Pseudomonadati</taxon>
        <taxon>Pseudomonadota</taxon>
        <taxon>Gammaproteobacteria</taxon>
        <taxon>Oceanospirillales</taxon>
        <taxon>Oceanospirillaceae</taxon>
        <taxon>Marinomonas</taxon>
    </lineage>
</organism>
<dbReference type="Gene3D" id="1.10.260.40">
    <property type="entry name" value="lambda repressor-like DNA-binding domains"/>
    <property type="match status" value="1"/>
</dbReference>
<name>A0A9X1IR89_9GAMM</name>
<evidence type="ECO:0000256" key="1">
    <source>
        <dbReference type="ARBA" id="ARBA00006157"/>
    </source>
</evidence>
<sequence>MECNENKKKVELVEKLSDKEINRWVKYQLKIRGLSIAKIADENSVSRQAVSAALNRGCARWEYVVAEYLDMKPHEIWPDRYDNNNYLPLYLTSDSLKSKEKGNA</sequence>
<proteinExistence type="inferred from homology"/>
<evidence type="ECO:0000259" key="5">
    <source>
        <dbReference type="Pfam" id="PF13693"/>
    </source>
</evidence>
<keyword evidence="3" id="KW-0238">DNA-binding</keyword>
<dbReference type="InterPro" id="IPR010982">
    <property type="entry name" value="Lambda_DNA-bd_dom_sf"/>
</dbReference>
<evidence type="ECO:0000313" key="7">
    <source>
        <dbReference type="Proteomes" id="UP001139095"/>
    </source>
</evidence>
<evidence type="ECO:0000313" key="6">
    <source>
        <dbReference type="EMBL" id="MCB5162608.1"/>
    </source>
</evidence>
<comment type="caution">
    <text evidence="6">The sequence shown here is derived from an EMBL/GenBank/DDBJ whole genome shotgun (WGS) entry which is preliminary data.</text>
</comment>
<dbReference type="RefSeq" id="WP_226754954.1">
    <property type="nucleotide sequence ID" value="NZ_JAJATW010000019.1"/>
</dbReference>
<feature type="domain" description="Ner winged helix-turn-helix DNA-binding" evidence="5">
    <location>
        <begin position="26"/>
        <end position="85"/>
    </location>
</feature>
<dbReference type="SUPFAM" id="SSF47413">
    <property type="entry name" value="lambda repressor-like DNA-binding domains"/>
    <property type="match status" value="1"/>
</dbReference>
<protein>
    <submittedName>
        <fullName evidence="6">Helix-turn-helix domain-containing protein</fullName>
    </submittedName>
</protein>
<comment type="similarity">
    <text evidence="1">Belongs to the ner transcriptional regulatory family.</text>
</comment>
<evidence type="ECO:0000256" key="3">
    <source>
        <dbReference type="ARBA" id="ARBA00023125"/>
    </source>
</evidence>
<accession>A0A9X1IR89</accession>
<evidence type="ECO:0000256" key="4">
    <source>
        <dbReference type="ARBA" id="ARBA00023163"/>
    </source>
</evidence>
<gene>
    <name evidence="6" type="ORF">LG368_11960</name>
</gene>
<reference evidence="6" key="1">
    <citation type="submission" date="2021-10" db="EMBL/GenBank/DDBJ databases">
        <title>Marinomonas pontica sp. nov., isolated from the Black Sea.</title>
        <authorList>
            <person name="Zhao L.-H."/>
            <person name="Xue J.-H."/>
        </authorList>
    </citation>
    <scope>NUCLEOTIDE SEQUENCE</scope>
    <source>
        <strain evidence="6">E8</strain>
    </source>
</reference>